<dbReference type="RefSeq" id="WP_103933669.1">
    <property type="nucleotide sequence ID" value="NZ_FNVA01000004.1"/>
</dbReference>
<dbReference type="OrthoDB" id="9771846at2"/>
<name>A0A1H5ZR32_9BACT</name>
<protein>
    <submittedName>
        <fullName evidence="3">UDP-N-acetyl-D-mannosaminuronic acid transferase, WecB/TagA/CpsF family</fullName>
    </submittedName>
</protein>
<keyword evidence="2 3" id="KW-0808">Transferase</keyword>
<dbReference type="PANTHER" id="PTHR34136:SF1">
    <property type="entry name" value="UDP-N-ACETYL-D-MANNOSAMINURONIC ACID TRANSFERASE"/>
    <property type="match status" value="1"/>
</dbReference>
<dbReference type="Pfam" id="PF03808">
    <property type="entry name" value="Glyco_tran_WecG"/>
    <property type="match status" value="1"/>
</dbReference>
<proteinExistence type="predicted"/>
<sequence>MLRRKKTRTTILGVEFFSGTVEQAVATIEQGGLLVVPAAPALKNLTHDRVYREALLGADLAITDSAFMVMIWNFLQGDNLQRLSGLQYQRYLLDQQSVRDPGNTVWVMANKPSAKRNLEYLATVGISVPEECVYTAPMYGEHDAIEDQELVDLIDRLRPHHVVITIGGGSQEKLGFYLKQHLSFLPAIHCTGAAIAFLSGDQVHIPGWADRLYMGWLVRSLSDPMRFIPRYWDARKLFQLIVRYRERLPATAD</sequence>
<reference evidence="3 4" key="1">
    <citation type="submission" date="2016-10" db="EMBL/GenBank/DDBJ databases">
        <authorList>
            <person name="de Groot N.N."/>
        </authorList>
    </citation>
    <scope>NUCLEOTIDE SEQUENCE [LARGE SCALE GENOMIC DNA]</scope>
    <source>
        <strain evidence="3 4">DSM 22489</strain>
    </source>
</reference>
<dbReference type="Proteomes" id="UP000236728">
    <property type="component" value="Unassembled WGS sequence"/>
</dbReference>
<dbReference type="EMBL" id="FNVA01000004">
    <property type="protein sequence ID" value="SEG38454.1"/>
    <property type="molecule type" value="Genomic_DNA"/>
</dbReference>
<organism evidence="3 4">
    <name type="scientific">Bryocella elongata</name>
    <dbReference type="NCBI Taxonomy" id="863522"/>
    <lineage>
        <taxon>Bacteria</taxon>
        <taxon>Pseudomonadati</taxon>
        <taxon>Acidobacteriota</taxon>
        <taxon>Terriglobia</taxon>
        <taxon>Terriglobales</taxon>
        <taxon>Acidobacteriaceae</taxon>
        <taxon>Bryocella</taxon>
    </lineage>
</organism>
<evidence type="ECO:0000313" key="3">
    <source>
        <dbReference type="EMBL" id="SEG38454.1"/>
    </source>
</evidence>
<evidence type="ECO:0000256" key="2">
    <source>
        <dbReference type="ARBA" id="ARBA00022679"/>
    </source>
</evidence>
<evidence type="ECO:0000256" key="1">
    <source>
        <dbReference type="ARBA" id="ARBA00022676"/>
    </source>
</evidence>
<dbReference type="PANTHER" id="PTHR34136">
    <property type="match status" value="1"/>
</dbReference>
<evidence type="ECO:0000313" key="4">
    <source>
        <dbReference type="Proteomes" id="UP000236728"/>
    </source>
</evidence>
<gene>
    <name evidence="3" type="ORF">SAMN05421819_2812</name>
</gene>
<dbReference type="InterPro" id="IPR004629">
    <property type="entry name" value="WecG_TagA_CpsF"/>
</dbReference>
<dbReference type="GO" id="GO:0016758">
    <property type="term" value="F:hexosyltransferase activity"/>
    <property type="evidence" value="ECO:0007669"/>
    <property type="project" value="TreeGrafter"/>
</dbReference>
<keyword evidence="1" id="KW-0328">Glycosyltransferase</keyword>
<accession>A0A1H5ZR32</accession>
<keyword evidence="4" id="KW-1185">Reference proteome</keyword>
<dbReference type="AlphaFoldDB" id="A0A1H5ZR32"/>